<name>J0N7B0_9ACTO</name>
<feature type="region of interest" description="Disordered" evidence="1">
    <location>
        <begin position="21"/>
        <end position="52"/>
    </location>
</feature>
<keyword evidence="3" id="KW-1185">Reference proteome</keyword>
<evidence type="ECO:0000256" key="1">
    <source>
        <dbReference type="SAM" id="MobiDB-lite"/>
    </source>
</evidence>
<organism evidence="2 3">
    <name type="scientific">Schaalia georgiae F0490</name>
    <dbReference type="NCBI Taxonomy" id="1125717"/>
    <lineage>
        <taxon>Bacteria</taxon>
        <taxon>Bacillati</taxon>
        <taxon>Actinomycetota</taxon>
        <taxon>Actinomycetes</taxon>
        <taxon>Actinomycetales</taxon>
        <taxon>Actinomycetaceae</taxon>
        <taxon>Schaalia</taxon>
    </lineage>
</organism>
<sequence length="52" mass="5848">MGAPGWRTEVDTIRRRALRARGFPVGAAPRRPRRPEHGSRARFPGCVLSHPM</sequence>
<proteinExistence type="predicted"/>
<dbReference type="AlphaFoldDB" id="J0N7B0"/>
<feature type="non-terminal residue" evidence="2">
    <location>
        <position position="52"/>
    </location>
</feature>
<dbReference type="EMBL" id="AKFS01000209">
    <property type="protein sequence ID" value="EJF42769.1"/>
    <property type="molecule type" value="Genomic_DNA"/>
</dbReference>
<comment type="caution">
    <text evidence="2">The sequence shown here is derived from an EMBL/GenBank/DDBJ whole genome shotgun (WGS) entry which is preliminary data.</text>
</comment>
<accession>J0N7B0</accession>
<reference evidence="2 3" key="1">
    <citation type="submission" date="2012-05" db="EMBL/GenBank/DDBJ databases">
        <authorList>
            <person name="Harkins D.M."/>
            <person name="Madupu R."/>
            <person name="Durkin A.S."/>
            <person name="Torralba M."/>
            <person name="Methe B."/>
            <person name="Sutton G.G."/>
            <person name="Nelson K.E."/>
        </authorList>
    </citation>
    <scope>NUCLEOTIDE SEQUENCE [LARGE SCALE GENOMIC DNA]</scope>
    <source>
        <strain evidence="2 3">F0490</strain>
    </source>
</reference>
<gene>
    <name evidence="2" type="ORF">HMPREF1317_2375</name>
</gene>
<evidence type="ECO:0000313" key="2">
    <source>
        <dbReference type="EMBL" id="EJF42769.1"/>
    </source>
</evidence>
<evidence type="ECO:0000313" key="3">
    <source>
        <dbReference type="Proteomes" id="UP000004578"/>
    </source>
</evidence>
<dbReference type="Proteomes" id="UP000004578">
    <property type="component" value="Unassembled WGS sequence"/>
</dbReference>
<protein>
    <submittedName>
        <fullName evidence="2">Uncharacterized protein</fullName>
    </submittedName>
</protein>